<dbReference type="EMBL" id="PDCK01000040">
    <property type="protein sequence ID" value="PRQ53592.1"/>
    <property type="molecule type" value="Genomic_DNA"/>
</dbReference>
<proteinExistence type="predicted"/>
<dbReference type="AlphaFoldDB" id="A0A2P6S4J7"/>
<sequence length="128" mass="14394">MLGILVCFTLLFWEKVMVVLVKSMKNPRTALIKTSIMLRLISSIPLVTVCSTPPPLMHLTNLCLLQLLLEASQDKTFVCEEADKVLRAVVKYLTTLPLLKGYVSHAHLKVRAKAAISIYIFCFQMDTV</sequence>
<gene>
    <name evidence="1" type="ORF">RchiOBHm_Chr2g0168241</name>
</gene>
<dbReference type="InterPro" id="IPR011989">
    <property type="entry name" value="ARM-like"/>
</dbReference>
<protein>
    <submittedName>
        <fullName evidence="1">Uncharacterized protein</fullName>
    </submittedName>
</protein>
<organism evidence="1 2">
    <name type="scientific">Rosa chinensis</name>
    <name type="common">China rose</name>
    <dbReference type="NCBI Taxonomy" id="74649"/>
    <lineage>
        <taxon>Eukaryota</taxon>
        <taxon>Viridiplantae</taxon>
        <taxon>Streptophyta</taxon>
        <taxon>Embryophyta</taxon>
        <taxon>Tracheophyta</taxon>
        <taxon>Spermatophyta</taxon>
        <taxon>Magnoliopsida</taxon>
        <taxon>eudicotyledons</taxon>
        <taxon>Gunneridae</taxon>
        <taxon>Pentapetalae</taxon>
        <taxon>rosids</taxon>
        <taxon>fabids</taxon>
        <taxon>Rosales</taxon>
        <taxon>Rosaceae</taxon>
        <taxon>Rosoideae</taxon>
        <taxon>Rosoideae incertae sedis</taxon>
        <taxon>Rosa</taxon>
    </lineage>
</organism>
<dbReference type="Gene3D" id="1.25.10.10">
    <property type="entry name" value="Leucine-rich Repeat Variant"/>
    <property type="match status" value="1"/>
</dbReference>
<comment type="caution">
    <text evidence="1">The sequence shown here is derived from an EMBL/GenBank/DDBJ whole genome shotgun (WGS) entry which is preliminary data.</text>
</comment>
<dbReference type="PANTHER" id="PTHR21567">
    <property type="entry name" value="CLASP"/>
    <property type="match status" value="1"/>
</dbReference>
<evidence type="ECO:0000313" key="1">
    <source>
        <dbReference type="EMBL" id="PRQ53592.1"/>
    </source>
</evidence>
<dbReference type="Gramene" id="PRQ53592">
    <property type="protein sequence ID" value="PRQ53592"/>
    <property type="gene ID" value="RchiOBHm_Chr2g0168241"/>
</dbReference>
<keyword evidence="2" id="KW-1185">Reference proteome</keyword>
<dbReference type="STRING" id="74649.A0A2P6S4J7"/>
<reference evidence="1 2" key="1">
    <citation type="journal article" date="2018" name="Nat. Genet.">
        <title>The Rosa genome provides new insights in the design of modern roses.</title>
        <authorList>
            <person name="Bendahmane M."/>
        </authorList>
    </citation>
    <scope>NUCLEOTIDE SEQUENCE [LARGE SCALE GENOMIC DNA]</scope>
    <source>
        <strain evidence="2">cv. Old Blush</strain>
    </source>
</reference>
<dbReference type="Proteomes" id="UP000238479">
    <property type="component" value="Chromosome 2"/>
</dbReference>
<dbReference type="GO" id="GO:0008017">
    <property type="term" value="F:microtubule binding"/>
    <property type="evidence" value="ECO:0007669"/>
    <property type="project" value="TreeGrafter"/>
</dbReference>
<dbReference type="GO" id="GO:0000226">
    <property type="term" value="P:microtubule cytoskeleton organization"/>
    <property type="evidence" value="ECO:0007669"/>
    <property type="project" value="TreeGrafter"/>
</dbReference>
<evidence type="ECO:0000313" key="2">
    <source>
        <dbReference type="Proteomes" id="UP000238479"/>
    </source>
</evidence>
<accession>A0A2P6S4J7</accession>
<dbReference type="PANTHER" id="PTHR21567:SF65">
    <property type="entry name" value="ARM REPEAT SUPERFAMILY PROTEIN"/>
    <property type="match status" value="1"/>
</dbReference>
<name>A0A2P6S4J7_ROSCH</name>
<dbReference type="GO" id="GO:0005881">
    <property type="term" value="C:cytoplasmic microtubule"/>
    <property type="evidence" value="ECO:0007669"/>
    <property type="project" value="TreeGrafter"/>
</dbReference>